<dbReference type="AlphaFoldDB" id="A0A2P2Q6C2"/>
<organism evidence="1">
    <name type="scientific">Rhizophora mucronata</name>
    <name type="common">Asiatic mangrove</name>
    <dbReference type="NCBI Taxonomy" id="61149"/>
    <lineage>
        <taxon>Eukaryota</taxon>
        <taxon>Viridiplantae</taxon>
        <taxon>Streptophyta</taxon>
        <taxon>Embryophyta</taxon>
        <taxon>Tracheophyta</taxon>
        <taxon>Spermatophyta</taxon>
        <taxon>Magnoliopsida</taxon>
        <taxon>eudicotyledons</taxon>
        <taxon>Gunneridae</taxon>
        <taxon>Pentapetalae</taxon>
        <taxon>rosids</taxon>
        <taxon>fabids</taxon>
        <taxon>Malpighiales</taxon>
        <taxon>Rhizophoraceae</taxon>
        <taxon>Rhizophora</taxon>
    </lineage>
</organism>
<evidence type="ECO:0000313" key="1">
    <source>
        <dbReference type="EMBL" id="MBX62521.1"/>
    </source>
</evidence>
<proteinExistence type="predicted"/>
<accession>A0A2P2Q6C2</accession>
<protein>
    <submittedName>
        <fullName evidence="1">Uncharacterized protein</fullName>
    </submittedName>
</protein>
<name>A0A2P2Q6C2_RHIMU</name>
<reference evidence="1" key="1">
    <citation type="submission" date="2018-02" db="EMBL/GenBank/DDBJ databases">
        <title>Rhizophora mucronata_Transcriptome.</title>
        <authorList>
            <person name="Meera S.P."/>
            <person name="Sreeshan A."/>
            <person name="Augustine A."/>
        </authorList>
    </citation>
    <scope>NUCLEOTIDE SEQUENCE</scope>
    <source>
        <tissue evidence="1">Leaf</tissue>
    </source>
</reference>
<dbReference type="EMBL" id="GGEC01082037">
    <property type="protein sequence ID" value="MBX62521.1"/>
    <property type="molecule type" value="Transcribed_RNA"/>
</dbReference>
<sequence>MGNNLRQKIVVYVLSNCV</sequence>